<dbReference type="GO" id="GO:0005737">
    <property type="term" value="C:cytoplasm"/>
    <property type="evidence" value="ECO:0007669"/>
    <property type="project" value="TreeGrafter"/>
</dbReference>
<organism evidence="2 5">
    <name type="scientific">Arthrobacter zhangbolii</name>
    <dbReference type="NCBI Taxonomy" id="2886936"/>
    <lineage>
        <taxon>Bacteria</taxon>
        <taxon>Bacillati</taxon>
        <taxon>Actinomycetota</taxon>
        <taxon>Actinomycetes</taxon>
        <taxon>Micrococcales</taxon>
        <taxon>Micrococcaceae</taxon>
        <taxon>Arthrobacter</taxon>
    </lineage>
</organism>
<sequence length="190" mass="20977">METSTGIPPWPAVEPSSGSIRLRPFRDEDAGMAVDLAQDTYIPTVGSLPARATHEQALDWLERQRYMHVRGTGYSFAIADAATDRAIGQMGLWGWELQQGRTQAGYAVVPGERGAGVAAQALTALLAFTWSIPEVHRVELYIEPWNTASFRSAEHAGFEREGLLRSYMEISGQRRDVLIYSAIRNGEKPA</sequence>
<keyword evidence="4" id="KW-1185">Reference proteome</keyword>
<protein>
    <submittedName>
        <fullName evidence="2">GNAT family N-acetyltransferase</fullName>
    </submittedName>
</protein>
<dbReference type="InterPro" id="IPR000182">
    <property type="entry name" value="GNAT_dom"/>
</dbReference>
<dbReference type="RefSeq" id="WP_227928305.1">
    <property type="nucleotide sequence ID" value="NZ_CP094984.1"/>
</dbReference>
<dbReference type="Proteomes" id="UP001155145">
    <property type="component" value="Unassembled WGS sequence"/>
</dbReference>
<accession>A0A9X1M692</accession>
<dbReference type="EMBL" id="CP094984">
    <property type="protein sequence ID" value="UON91922.1"/>
    <property type="molecule type" value="Genomic_DNA"/>
</dbReference>
<dbReference type="PANTHER" id="PTHR43441:SF10">
    <property type="entry name" value="ACETYLTRANSFERASE"/>
    <property type="match status" value="1"/>
</dbReference>
<evidence type="ECO:0000313" key="2">
    <source>
        <dbReference type="EMBL" id="MCC3272208.1"/>
    </source>
</evidence>
<gene>
    <name evidence="2" type="ORF">LJ755_05615</name>
    <name evidence="3" type="ORF">MUK71_15300</name>
</gene>
<evidence type="ECO:0000313" key="3">
    <source>
        <dbReference type="EMBL" id="UON91922.1"/>
    </source>
</evidence>
<dbReference type="SUPFAM" id="SSF55729">
    <property type="entry name" value="Acyl-CoA N-acyltransferases (Nat)"/>
    <property type="match status" value="1"/>
</dbReference>
<proteinExistence type="predicted"/>
<dbReference type="PROSITE" id="PS51186">
    <property type="entry name" value="GNAT"/>
    <property type="match status" value="1"/>
</dbReference>
<dbReference type="GO" id="GO:0008999">
    <property type="term" value="F:protein-N-terminal-alanine acetyltransferase activity"/>
    <property type="evidence" value="ECO:0007669"/>
    <property type="project" value="TreeGrafter"/>
</dbReference>
<dbReference type="InterPro" id="IPR051908">
    <property type="entry name" value="Ribosomal_N-acetyltransferase"/>
</dbReference>
<dbReference type="PANTHER" id="PTHR43441">
    <property type="entry name" value="RIBOSOMAL-PROTEIN-SERINE ACETYLTRANSFERASE"/>
    <property type="match status" value="1"/>
</dbReference>
<dbReference type="Gene3D" id="3.40.630.30">
    <property type="match status" value="1"/>
</dbReference>
<evidence type="ECO:0000313" key="4">
    <source>
        <dbReference type="Proteomes" id="UP000829758"/>
    </source>
</evidence>
<dbReference type="EMBL" id="JAJFZT010000003">
    <property type="protein sequence ID" value="MCC3272208.1"/>
    <property type="molecule type" value="Genomic_DNA"/>
</dbReference>
<name>A0A9X1M692_9MICC</name>
<dbReference type="AlphaFoldDB" id="A0A9X1M692"/>
<reference evidence="2" key="1">
    <citation type="submission" date="2021-10" db="EMBL/GenBank/DDBJ databases">
        <title>Novel species in genus Arthrobacter.</title>
        <authorList>
            <person name="Liu Y."/>
        </authorList>
    </citation>
    <scope>NUCLEOTIDE SEQUENCE</scope>
    <source>
        <strain evidence="4">zg-Y462</strain>
        <strain evidence="2">Zg-Y462</strain>
    </source>
</reference>
<evidence type="ECO:0000259" key="1">
    <source>
        <dbReference type="PROSITE" id="PS51186"/>
    </source>
</evidence>
<dbReference type="Proteomes" id="UP000829758">
    <property type="component" value="Chromosome"/>
</dbReference>
<feature type="domain" description="N-acetyltransferase" evidence="1">
    <location>
        <begin position="20"/>
        <end position="184"/>
    </location>
</feature>
<evidence type="ECO:0000313" key="5">
    <source>
        <dbReference type="Proteomes" id="UP001155145"/>
    </source>
</evidence>
<dbReference type="Pfam" id="PF13302">
    <property type="entry name" value="Acetyltransf_3"/>
    <property type="match status" value="1"/>
</dbReference>
<dbReference type="GO" id="GO:1990189">
    <property type="term" value="F:protein N-terminal-serine acetyltransferase activity"/>
    <property type="evidence" value="ECO:0007669"/>
    <property type="project" value="TreeGrafter"/>
</dbReference>
<dbReference type="InterPro" id="IPR016181">
    <property type="entry name" value="Acyl_CoA_acyltransferase"/>
</dbReference>